<dbReference type="InterPro" id="IPR036116">
    <property type="entry name" value="FN3_sf"/>
</dbReference>
<evidence type="ECO:0000259" key="3">
    <source>
        <dbReference type="PROSITE" id="PS50835"/>
    </source>
</evidence>
<dbReference type="RefSeq" id="XP_019849599.1">
    <property type="nucleotide sequence ID" value="XM_019994040.1"/>
</dbReference>
<keyword evidence="1" id="KW-0812">Transmembrane</keyword>
<dbReference type="GeneID" id="109580635"/>
<proteinExistence type="predicted"/>
<accession>A0AAN0IXU7</accession>
<evidence type="ECO:0000256" key="1">
    <source>
        <dbReference type="SAM" id="Phobius"/>
    </source>
</evidence>
<feature type="transmembrane region" description="Helical" evidence="1">
    <location>
        <begin position="315"/>
        <end position="340"/>
    </location>
</feature>
<evidence type="ECO:0000313" key="4">
    <source>
        <dbReference type="EnsemblMetazoa" id="XP_019849599.1"/>
    </source>
</evidence>
<dbReference type="SUPFAM" id="SSF49265">
    <property type="entry name" value="Fibronectin type III"/>
    <property type="match status" value="1"/>
</dbReference>
<dbReference type="KEGG" id="aqu:109580635"/>
<keyword evidence="5" id="KW-1185">Reference proteome</keyword>
<dbReference type="InterPro" id="IPR036179">
    <property type="entry name" value="Ig-like_dom_sf"/>
</dbReference>
<dbReference type="InterPro" id="IPR007110">
    <property type="entry name" value="Ig-like_dom"/>
</dbReference>
<dbReference type="Proteomes" id="UP000007879">
    <property type="component" value="Unassembled WGS sequence"/>
</dbReference>
<dbReference type="AlphaFoldDB" id="A0AAN0IXU7"/>
<protein>
    <recommendedName>
        <fullName evidence="3">Ig-like domain-containing protein</fullName>
    </recommendedName>
</protein>
<feature type="domain" description="Ig-like" evidence="3">
    <location>
        <begin position="41"/>
        <end position="128"/>
    </location>
</feature>
<dbReference type="EnsemblMetazoa" id="XM_019994040.1">
    <property type="protein sequence ID" value="XP_019849599.1"/>
    <property type="gene ID" value="LOC109580635"/>
</dbReference>
<dbReference type="Gene3D" id="2.60.40.10">
    <property type="entry name" value="Immunoglobulins"/>
    <property type="match status" value="1"/>
</dbReference>
<dbReference type="SUPFAM" id="SSF48726">
    <property type="entry name" value="Immunoglobulin"/>
    <property type="match status" value="1"/>
</dbReference>
<name>A0AAN0IXU7_AMPQE</name>
<keyword evidence="2" id="KW-0732">Signal</keyword>
<feature type="chain" id="PRO_5042827012" description="Ig-like domain-containing protein" evidence="2">
    <location>
        <begin position="25"/>
        <end position="398"/>
    </location>
</feature>
<dbReference type="InterPro" id="IPR013783">
    <property type="entry name" value="Ig-like_fold"/>
</dbReference>
<dbReference type="PROSITE" id="PS50835">
    <property type="entry name" value="IG_LIKE"/>
    <property type="match status" value="1"/>
</dbReference>
<reference evidence="5" key="1">
    <citation type="journal article" date="2010" name="Nature">
        <title>The Amphimedon queenslandica genome and the evolution of animal complexity.</title>
        <authorList>
            <person name="Srivastava M."/>
            <person name="Simakov O."/>
            <person name="Chapman J."/>
            <person name="Fahey B."/>
            <person name="Gauthier M.E."/>
            <person name="Mitros T."/>
            <person name="Richards G.S."/>
            <person name="Conaco C."/>
            <person name="Dacre M."/>
            <person name="Hellsten U."/>
            <person name="Larroux C."/>
            <person name="Putnam N.H."/>
            <person name="Stanke M."/>
            <person name="Adamska M."/>
            <person name="Darling A."/>
            <person name="Degnan S.M."/>
            <person name="Oakley T.H."/>
            <person name="Plachetzki D.C."/>
            <person name="Zhai Y."/>
            <person name="Adamski M."/>
            <person name="Calcino A."/>
            <person name="Cummins S.F."/>
            <person name="Goodstein D.M."/>
            <person name="Harris C."/>
            <person name="Jackson D.J."/>
            <person name="Leys S.P."/>
            <person name="Shu S."/>
            <person name="Woodcroft B.J."/>
            <person name="Vervoort M."/>
            <person name="Kosik K.S."/>
            <person name="Manning G."/>
            <person name="Degnan B.M."/>
            <person name="Rokhsar D.S."/>
        </authorList>
    </citation>
    <scope>NUCLEOTIDE SEQUENCE [LARGE SCALE GENOMIC DNA]</scope>
</reference>
<reference evidence="4" key="2">
    <citation type="submission" date="2024-06" db="UniProtKB">
        <authorList>
            <consortium name="EnsemblMetazoa"/>
        </authorList>
    </citation>
    <scope>IDENTIFICATION</scope>
</reference>
<feature type="signal peptide" evidence="2">
    <location>
        <begin position="1"/>
        <end position="24"/>
    </location>
</feature>
<sequence>MAATGIYWCLVLTYNILTNSLASAAYISSFTYTPYPVVCPGDELVFTCIVDDIPEPTIAWRRNGMTVIYELNKQSLPFPDFMINITYYNATERKLISTATSQSVPVELNGSTIGCTIDLNNFNTSNINIEGPPEGVHNITINLIADNNLIINWTASGSCIDNYNVTIFRNNTPSESSTTDNPYIADTTILRPPIEYYIINVYITTICINSCSVYSYNVTDTNTTITGLSPINEYYTLTIIPVNVIGYGTSLTVNVSITNIVMSTTEYTMTQDMSIAKTTITVTQTIISSYIESYASCNTTGTAQSTDVGSISVAIAVPITGLLTGLITAIITSIIVCLIMKKRGTTIQNKTPVGGGGDAAVIGPIYDLPTINTEQQEQIIDTKLNTAYGQTEKNQESL</sequence>
<organism evidence="4 5">
    <name type="scientific">Amphimedon queenslandica</name>
    <name type="common">Sponge</name>
    <dbReference type="NCBI Taxonomy" id="400682"/>
    <lineage>
        <taxon>Eukaryota</taxon>
        <taxon>Metazoa</taxon>
        <taxon>Porifera</taxon>
        <taxon>Demospongiae</taxon>
        <taxon>Heteroscleromorpha</taxon>
        <taxon>Haplosclerida</taxon>
        <taxon>Niphatidae</taxon>
        <taxon>Amphimedon</taxon>
    </lineage>
</organism>
<evidence type="ECO:0000256" key="2">
    <source>
        <dbReference type="SAM" id="SignalP"/>
    </source>
</evidence>
<evidence type="ECO:0000313" key="5">
    <source>
        <dbReference type="Proteomes" id="UP000007879"/>
    </source>
</evidence>
<keyword evidence="1" id="KW-0472">Membrane</keyword>
<keyword evidence="1" id="KW-1133">Transmembrane helix</keyword>